<dbReference type="Gene3D" id="1.10.20.60">
    <property type="entry name" value="Glu-tRNAGln amidotransferase C subunit, N-terminal domain"/>
    <property type="match status" value="1"/>
</dbReference>
<dbReference type="AlphaFoldDB" id="A0A1M4VEX7"/>
<dbReference type="PANTHER" id="PTHR15004:SF0">
    <property type="entry name" value="GLUTAMYL-TRNA(GLN) AMIDOTRANSFERASE SUBUNIT C, MITOCHONDRIAL"/>
    <property type="match status" value="1"/>
</dbReference>
<keyword evidence="1" id="KW-0648">Protein biosynthesis</keyword>
<dbReference type="Pfam" id="PF02686">
    <property type="entry name" value="GatC"/>
    <property type="match status" value="1"/>
</dbReference>
<comment type="similarity">
    <text evidence="1">Belongs to the GatC family.</text>
</comment>
<keyword evidence="2" id="KW-0808">Transferase</keyword>
<evidence type="ECO:0000256" key="1">
    <source>
        <dbReference type="HAMAP-Rule" id="MF_00122"/>
    </source>
</evidence>
<keyword evidence="1" id="KW-0547">Nucleotide-binding</keyword>
<comment type="catalytic activity">
    <reaction evidence="1">
        <text>L-glutamyl-tRNA(Gln) + L-glutamine + ATP + H2O = L-glutaminyl-tRNA(Gln) + L-glutamate + ADP + phosphate + H(+)</text>
        <dbReference type="Rhea" id="RHEA:17521"/>
        <dbReference type="Rhea" id="RHEA-COMP:9681"/>
        <dbReference type="Rhea" id="RHEA-COMP:9684"/>
        <dbReference type="ChEBI" id="CHEBI:15377"/>
        <dbReference type="ChEBI" id="CHEBI:15378"/>
        <dbReference type="ChEBI" id="CHEBI:29985"/>
        <dbReference type="ChEBI" id="CHEBI:30616"/>
        <dbReference type="ChEBI" id="CHEBI:43474"/>
        <dbReference type="ChEBI" id="CHEBI:58359"/>
        <dbReference type="ChEBI" id="CHEBI:78520"/>
        <dbReference type="ChEBI" id="CHEBI:78521"/>
        <dbReference type="ChEBI" id="CHEBI:456216"/>
    </reaction>
</comment>
<dbReference type="InterPro" id="IPR003837">
    <property type="entry name" value="GatC"/>
</dbReference>
<dbReference type="GO" id="GO:0070681">
    <property type="term" value="P:glutaminyl-tRNAGln biosynthesis via transamidation"/>
    <property type="evidence" value="ECO:0007669"/>
    <property type="project" value="TreeGrafter"/>
</dbReference>
<dbReference type="GO" id="GO:0006412">
    <property type="term" value="P:translation"/>
    <property type="evidence" value="ECO:0007669"/>
    <property type="project" value="UniProtKB-UniRule"/>
</dbReference>
<organism evidence="2 3">
    <name type="scientific">Ferrithrix thermotolerans DSM 19514</name>
    <dbReference type="NCBI Taxonomy" id="1121881"/>
    <lineage>
        <taxon>Bacteria</taxon>
        <taxon>Bacillati</taxon>
        <taxon>Actinomycetota</taxon>
        <taxon>Acidimicrobiia</taxon>
        <taxon>Acidimicrobiales</taxon>
        <taxon>Acidimicrobiaceae</taxon>
        <taxon>Ferrithrix</taxon>
    </lineage>
</organism>
<dbReference type="GO" id="GO:0006450">
    <property type="term" value="P:regulation of translational fidelity"/>
    <property type="evidence" value="ECO:0007669"/>
    <property type="project" value="InterPro"/>
</dbReference>
<reference evidence="3" key="1">
    <citation type="submission" date="2016-11" db="EMBL/GenBank/DDBJ databases">
        <authorList>
            <person name="Varghese N."/>
            <person name="Submissions S."/>
        </authorList>
    </citation>
    <scope>NUCLEOTIDE SEQUENCE [LARGE SCALE GENOMIC DNA]</scope>
    <source>
        <strain evidence="3">DSM 19514</strain>
    </source>
</reference>
<dbReference type="HAMAP" id="MF_00122">
    <property type="entry name" value="GatC"/>
    <property type="match status" value="1"/>
</dbReference>
<dbReference type="GO" id="GO:0050566">
    <property type="term" value="F:asparaginyl-tRNA synthase (glutamine-hydrolyzing) activity"/>
    <property type="evidence" value="ECO:0007669"/>
    <property type="project" value="RHEA"/>
</dbReference>
<dbReference type="STRING" id="1121881.SAMN02745225_01293"/>
<sequence length="100" mass="11393">MSKKISIEEVRHVASLARLRLTEAEAELFSEQLSVVISHMSDIEELHTGQHIQERYNFVDETALREDRSEASIERESILKGAPLVEDFMFKVPPILGEGK</sequence>
<dbReference type="EMBL" id="FQUL01000016">
    <property type="protein sequence ID" value="SHE67509.1"/>
    <property type="molecule type" value="Genomic_DNA"/>
</dbReference>
<comment type="function">
    <text evidence="1">Allows the formation of correctly charged Asn-tRNA(Asn) or Gln-tRNA(Gln) through the transamidation of misacylated Asp-tRNA(Asn) or Glu-tRNA(Gln) in organisms which lack either or both of asparaginyl-tRNA or glutaminyl-tRNA synthetases. The reaction takes place in the presence of glutamine and ATP through an activated phospho-Asp-tRNA(Asn) or phospho-Glu-tRNA(Gln).</text>
</comment>
<dbReference type="PANTHER" id="PTHR15004">
    <property type="entry name" value="GLUTAMYL-TRNA(GLN) AMIDOTRANSFERASE SUBUNIT C, MITOCHONDRIAL"/>
    <property type="match status" value="1"/>
</dbReference>
<proteinExistence type="inferred from homology"/>
<comment type="subunit">
    <text evidence="1">Heterotrimer of A, B and C subunits.</text>
</comment>
<dbReference type="GO" id="GO:0005524">
    <property type="term" value="F:ATP binding"/>
    <property type="evidence" value="ECO:0007669"/>
    <property type="project" value="UniProtKB-KW"/>
</dbReference>
<dbReference type="SUPFAM" id="SSF141000">
    <property type="entry name" value="Glu-tRNAGln amidotransferase C subunit"/>
    <property type="match status" value="1"/>
</dbReference>
<dbReference type="EC" id="6.3.5.-" evidence="1"/>
<keyword evidence="1" id="KW-0067">ATP-binding</keyword>
<dbReference type="Proteomes" id="UP000184295">
    <property type="component" value="Unassembled WGS sequence"/>
</dbReference>
<dbReference type="InterPro" id="IPR036113">
    <property type="entry name" value="Asp/Glu-ADT_sf_sub_c"/>
</dbReference>
<protein>
    <recommendedName>
        <fullName evidence="1">Aspartyl/glutamyl-tRNA(Asn/Gln) amidotransferase subunit C</fullName>
        <shortName evidence="1">Asp/Glu-ADT subunit C</shortName>
        <ecNumber evidence="1">6.3.5.-</ecNumber>
    </recommendedName>
</protein>
<evidence type="ECO:0000313" key="3">
    <source>
        <dbReference type="Proteomes" id="UP000184295"/>
    </source>
</evidence>
<dbReference type="NCBIfam" id="TIGR00135">
    <property type="entry name" value="gatC"/>
    <property type="match status" value="1"/>
</dbReference>
<keyword evidence="3" id="KW-1185">Reference proteome</keyword>
<evidence type="ECO:0000313" key="2">
    <source>
        <dbReference type="EMBL" id="SHE67509.1"/>
    </source>
</evidence>
<gene>
    <name evidence="1" type="primary">gatC</name>
    <name evidence="2" type="ORF">SAMN02745225_01293</name>
</gene>
<keyword evidence="1" id="KW-0436">Ligase</keyword>
<dbReference type="GO" id="GO:0050567">
    <property type="term" value="F:glutaminyl-tRNA synthase (glutamine-hydrolyzing) activity"/>
    <property type="evidence" value="ECO:0007669"/>
    <property type="project" value="UniProtKB-UniRule"/>
</dbReference>
<comment type="catalytic activity">
    <reaction evidence="1">
        <text>L-aspartyl-tRNA(Asn) + L-glutamine + ATP + H2O = L-asparaginyl-tRNA(Asn) + L-glutamate + ADP + phosphate + 2 H(+)</text>
        <dbReference type="Rhea" id="RHEA:14513"/>
        <dbReference type="Rhea" id="RHEA-COMP:9674"/>
        <dbReference type="Rhea" id="RHEA-COMP:9677"/>
        <dbReference type="ChEBI" id="CHEBI:15377"/>
        <dbReference type="ChEBI" id="CHEBI:15378"/>
        <dbReference type="ChEBI" id="CHEBI:29985"/>
        <dbReference type="ChEBI" id="CHEBI:30616"/>
        <dbReference type="ChEBI" id="CHEBI:43474"/>
        <dbReference type="ChEBI" id="CHEBI:58359"/>
        <dbReference type="ChEBI" id="CHEBI:78515"/>
        <dbReference type="ChEBI" id="CHEBI:78516"/>
        <dbReference type="ChEBI" id="CHEBI:456216"/>
    </reaction>
</comment>
<dbReference type="RefSeq" id="WP_072790185.1">
    <property type="nucleotide sequence ID" value="NZ_FQUL01000016.1"/>
</dbReference>
<name>A0A1M4VEX7_9ACTN</name>
<dbReference type="GO" id="GO:0016740">
    <property type="term" value="F:transferase activity"/>
    <property type="evidence" value="ECO:0007669"/>
    <property type="project" value="UniProtKB-KW"/>
</dbReference>
<dbReference type="OrthoDB" id="5295223at2"/>
<accession>A0A1M4VEX7</accession>